<accession>A0A517VGP9</accession>
<dbReference type="AlphaFoldDB" id="A0A517VGP9"/>
<protein>
    <submittedName>
        <fullName evidence="3">Polysaccharide deacetylase</fullName>
    </submittedName>
</protein>
<dbReference type="Gene3D" id="3.20.20.370">
    <property type="entry name" value="Glycoside hydrolase/deacetylase"/>
    <property type="match status" value="1"/>
</dbReference>
<keyword evidence="1" id="KW-0732">Signal</keyword>
<organism evidence="3 4">
    <name type="scientific">Gimesia algae</name>
    <dbReference type="NCBI Taxonomy" id="2527971"/>
    <lineage>
        <taxon>Bacteria</taxon>
        <taxon>Pseudomonadati</taxon>
        <taxon>Planctomycetota</taxon>
        <taxon>Planctomycetia</taxon>
        <taxon>Planctomycetales</taxon>
        <taxon>Planctomycetaceae</taxon>
        <taxon>Gimesia</taxon>
    </lineage>
</organism>
<dbReference type="InterPro" id="IPR002509">
    <property type="entry name" value="NODB_dom"/>
</dbReference>
<dbReference type="Pfam" id="PF01522">
    <property type="entry name" value="Polysacc_deac_1"/>
    <property type="match status" value="1"/>
</dbReference>
<dbReference type="EMBL" id="CP036343">
    <property type="protein sequence ID" value="QDT92186.1"/>
    <property type="molecule type" value="Genomic_DNA"/>
</dbReference>
<feature type="chain" id="PRO_5022000287" evidence="1">
    <location>
        <begin position="37"/>
        <end position="467"/>
    </location>
</feature>
<evidence type="ECO:0000313" key="3">
    <source>
        <dbReference type="EMBL" id="QDT92186.1"/>
    </source>
</evidence>
<feature type="signal peptide" evidence="1">
    <location>
        <begin position="1"/>
        <end position="36"/>
    </location>
</feature>
<feature type="domain" description="NodB homology" evidence="2">
    <location>
        <begin position="174"/>
        <end position="275"/>
    </location>
</feature>
<dbReference type="SUPFAM" id="SSF88713">
    <property type="entry name" value="Glycoside hydrolase/deacetylase"/>
    <property type="match status" value="1"/>
</dbReference>
<name>A0A517VGP9_9PLAN</name>
<dbReference type="GO" id="GO:0016810">
    <property type="term" value="F:hydrolase activity, acting on carbon-nitrogen (but not peptide) bonds"/>
    <property type="evidence" value="ECO:0007669"/>
    <property type="project" value="InterPro"/>
</dbReference>
<dbReference type="Proteomes" id="UP000316855">
    <property type="component" value="Chromosome"/>
</dbReference>
<gene>
    <name evidence="3" type="ORF">Pan161_38530</name>
</gene>
<reference evidence="3 4" key="1">
    <citation type="submission" date="2019-02" db="EMBL/GenBank/DDBJ databases">
        <title>Deep-cultivation of Planctomycetes and their phenomic and genomic characterization uncovers novel biology.</title>
        <authorList>
            <person name="Wiegand S."/>
            <person name="Jogler M."/>
            <person name="Boedeker C."/>
            <person name="Pinto D."/>
            <person name="Vollmers J."/>
            <person name="Rivas-Marin E."/>
            <person name="Kohn T."/>
            <person name="Peeters S.H."/>
            <person name="Heuer A."/>
            <person name="Rast P."/>
            <person name="Oberbeckmann S."/>
            <person name="Bunk B."/>
            <person name="Jeske O."/>
            <person name="Meyerdierks A."/>
            <person name="Storesund J.E."/>
            <person name="Kallscheuer N."/>
            <person name="Luecker S."/>
            <person name="Lage O.M."/>
            <person name="Pohl T."/>
            <person name="Merkel B.J."/>
            <person name="Hornburger P."/>
            <person name="Mueller R.-W."/>
            <person name="Bruemmer F."/>
            <person name="Labrenz M."/>
            <person name="Spormann A.M."/>
            <person name="Op den Camp H."/>
            <person name="Overmann J."/>
            <person name="Amann R."/>
            <person name="Jetten M.S.M."/>
            <person name="Mascher T."/>
            <person name="Medema M.H."/>
            <person name="Devos D.P."/>
            <person name="Kaster A.-K."/>
            <person name="Ovreas L."/>
            <person name="Rohde M."/>
            <person name="Galperin M.Y."/>
            <person name="Jogler C."/>
        </authorList>
    </citation>
    <scope>NUCLEOTIDE SEQUENCE [LARGE SCALE GENOMIC DNA]</scope>
    <source>
        <strain evidence="3 4">Pan161</strain>
    </source>
</reference>
<evidence type="ECO:0000259" key="2">
    <source>
        <dbReference type="Pfam" id="PF01522"/>
    </source>
</evidence>
<keyword evidence="4" id="KW-1185">Reference proteome</keyword>
<sequence precursor="true">MLTQGVGKGEELKPLSLVRSSLGLLFASLLFSPVNAADVAGTKVNFVDYSGVATLSVSSIDQFKLQINVEPQSERNPLTLLVELPTTGSNAWPFIDVQVLDSKELPVSVRRSGIEWHKLLISVPPEQISFVVQVVDSADNRPPFPLEKERYATDPKTRMSAKICSWYDGRRAAFSIRFDDSHPTHLSKAIPLLNEYGFRGTFMVNPGGHPPDRRQRSAFEDHRAEWEAVAKRGNHEFANHTMNHRGAADDESMEHEIGDAAKAIWKLFPEKSKLSALNLGGGTQWVTTRPLQYYLDKYHHFDASSNSTGMDDSYGNRIATFRRLLDAHIERGLWYKVHYHYIGDGLSTSEANFRAALDIAKNHQSQLWIAGMADIYKYQTERRGARLSIKNNILKLSCATDPELYDQLLTIDVMPPKSWMTEPVMVTNLKGQKIDVRKVTTSDGVVLRFDVPPTDSMYKIEKTPHPN</sequence>
<proteinExistence type="predicted"/>
<dbReference type="InterPro" id="IPR011330">
    <property type="entry name" value="Glyco_hydro/deAcase_b/a-brl"/>
</dbReference>
<dbReference type="KEGG" id="gax:Pan161_38530"/>
<dbReference type="GO" id="GO:0005975">
    <property type="term" value="P:carbohydrate metabolic process"/>
    <property type="evidence" value="ECO:0007669"/>
    <property type="project" value="InterPro"/>
</dbReference>
<evidence type="ECO:0000256" key="1">
    <source>
        <dbReference type="SAM" id="SignalP"/>
    </source>
</evidence>
<dbReference type="RefSeq" id="WP_197995399.1">
    <property type="nucleotide sequence ID" value="NZ_CP036343.1"/>
</dbReference>
<evidence type="ECO:0000313" key="4">
    <source>
        <dbReference type="Proteomes" id="UP000316855"/>
    </source>
</evidence>